<evidence type="ECO:0000313" key="2">
    <source>
        <dbReference type="Proteomes" id="UP000275925"/>
    </source>
</evidence>
<sequence length="100" mass="11231">MSEGTVYSLILNAREKMPTLEADPKRFAHMVQKEMEDLMALIASEDKVITIDGTTFDKTTSLGALVINDKLSEIENKNTQNFSLISEIRRAEDSLRQILG</sequence>
<keyword evidence="2" id="KW-1185">Reference proteome</keyword>
<comment type="caution">
    <text evidence="1">The sequence shown here is derived from an EMBL/GenBank/DDBJ whole genome shotgun (WGS) entry which is preliminary data.</text>
</comment>
<evidence type="ECO:0000313" key="1">
    <source>
        <dbReference type="EMBL" id="GBR76682.1"/>
    </source>
</evidence>
<reference evidence="1 2" key="1">
    <citation type="journal article" date="2019" name="ISME J.">
        <title>Genome analyses of uncultured TG2/ZB3 bacteria in 'Margulisbacteria' specifically attached to ectosymbiotic spirochetes of protists in the termite gut.</title>
        <authorList>
            <person name="Utami Y.D."/>
            <person name="Kuwahara H."/>
            <person name="Igai K."/>
            <person name="Murakami T."/>
            <person name="Sugaya K."/>
            <person name="Morikawa T."/>
            <person name="Nagura Y."/>
            <person name="Yuki M."/>
            <person name="Deevong P."/>
            <person name="Inoue T."/>
            <person name="Kihara K."/>
            <person name="Lo N."/>
            <person name="Yamada A."/>
            <person name="Ohkuma M."/>
            <person name="Hongoh Y."/>
        </authorList>
    </citation>
    <scope>NUCLEOTIDE SEQUENCE [LARGE SCALE GENOMIC DNA]</scope>
    <source>
        <strain evidence="1">NkOx7-02</strain>
    </source>
</reference>
<gene>
    <name evidence="1" type="ORF">NO2_1193</name>
</gene>
<dbReference type="EMBL" id="BGZO01000040">
    <property type="protein sequence ID" value="GBR76682.1"/>
    <property type="molecule type" value="Genomic_DNA"/>
</dbReference>
<name>A0A388TID0_9BACT</name>
<dbReference type="AlphaFoldDB" id="A0A388TID0"/>
<proteinExistence type="predicted"/>
<dbReference type="Proteomes" id="UP000275925">
    <property type="component" value="Unassembled WGS sequence"/>
</dbReference>
<accession>A0A388TID0</accession>
<protein>
    <submittedName>
        <fullName evidence="1">Uncharacterized protein</fullName>
    </submittedName>
</protein>
<organism evidence="1 2">
    <name type="scientific">Candidatus Termititenax persephonae</name>
    <dbReference type="NCBI Taxonomy" id="2218525"/>
    <lineage>
        <taxon>Bacteria</taxon>
        <taxon>Bacillati</taxon>
        <taxon>Candidatus Margulisiibacteriota</taxon>
        <taxon>Candidatus Termititenacia</taxon>
        <taxon>Candidatus Termititenacales</taxon>
        <taxon>Candidatus Termititenacaceae</taxon>
        <taxon>Candidatus Termititenax</taxon>
    </lineage>
</organism>